<keyword evidence="3" id="KW-0547">Nucleotide-binding</keyword>
<comment type="caution">
    <text evidence="9">The sequence shown here is derived from an EMBL/GenBank/DDBJ whole genome shotgun (WGS) entry which is preliminary data.</text>
</comment>
<keyword evidence="5" id="KW-0067">ATP-binding</keyword>
<evidence type="ECO:0000313" key="10">
    <source>
        <dbReference type="Proteomes" id="UP001385499"/>
    </source>
</evidence>
<keyword evidence="6" id="KW-0119">Carbohydrate metabolism</keyword>
<dbReference type="InterPro" id="IPR010737">
    <property type="entry name" value="4-carb_acid_sugar_kinase_N"/>
</dbReference>
<proteinExistence type="inferred from homology"/>
<evidence type="ECO:0000313" key="9">
    <source>
        <dbReference type="EMBL" id="MEJ8476973.1"/>
    </source>
</evidence>
<dbReference type="Pfam" id="PF07005">
    <property type="entry name" value="SBD_N"/>
    <property type="match status" value="1"/>
</dbReference>
<dbReference type="RefSeq" id="WP_340277861.1">
    <property type="nucleotide sequence ID" value="NZ_JBAKIA010000040.1"/>
</dbReference>
<organism evidence="9 10">
    <name type="scientific">Roseibium algae</name>
    <dbReference type="NCBI Taxonomy" id="3123038"/>
    <lineage>
        <taxon>Bacteria</taxon>
        <taxon>Pseudomonadati</taxon>
        <taxon>Pseudomonadota</taxon>
        <taxon>Alphaproteobacteria</taxon>
        <taxon>Hyphomicrobiales</taxon>
        <taxon>Stappiaceae</taxon>
        <taxon>Roseibium</taxon>
    </lineage>
</organism>
<accession>A0ABU8TS26</accession>
<dbReference type="EMBL" id="JBAKIA010000040">
    <property type="protein sequence ID" value="MEJ8476973.1"/>
    <property type="molecule type" value="Genomic_DNA"/>
</dbReference>
<feature type="domain" description="Four-carbon acid sugar kinase N-terminal" evidence="7">
    <location>
        <begin position="9"/>
        <end position="245"/>
    </location>
</feature>
<keyword evidence="4 9" id="KW-0418">Kinase</keyword>
<dbReference type="InterPro" id="IPR031475">
    <property type="entry name" value="NBD_C"/>
</dbReference>
<dbReference type="InterPro" id="IPR042213">
    <property type="entry name" value="NBD_C_sf"/>
</dbReference>
<protein>
    <submittedName>
        <fullName evidence="9">Four-carbon acid sugar kinase family protein</fullName>
    </submittedName>
</protein>
<dbReference type="Proteomes" id="UP001385499">
    <property type="component" value="Unassembled WGS sequence"/>
</dbReference>
<evidence type="ECO:0000256" key="4">
    <source>
        <dbReference type="ARBA" id="ARBA00022777"/>
    </source>
</evidence>
<dbReference type="SUPFAM" id="SSF142764">
    <property type="entry name" value="YgbK-like"/>
    <property type="match status" value="1"/>
</dbReference>
<dbReference type="Gene3D" id="3.40.50.10840">
    <property type="entry name" value="Putative sugar-binding, N-terminal domain"/>
    <property type="match status" value="1"/>
</dbReference>
<evidence type="ECO:0000256" key="3">
    <source>
        <dbReference type="ARBA" id="ARBA00022741"/>
    </source>
</evidence>
<feature type="domain" description="Four-carbon acid sugar kinase nucleotide binding" evidence="8">
    <location>
        <begin position="270"/>
        <end position="419"/>
    </location>
</feature>
<evidence type="ECO:0000259" key="8">
    <source>
        <dbReference type="Pfam" id="PF17042"/>
    </source>
</evidence>
<dbReference type="InterPro" id="IPR037051">
    <property type="entry name" value="4-carb_acid_sugar_kinase_N_sf"/>
</dbReference>
<evidence type="ECO:0000256" key="1">
    <source>
        <dbReference type="ARBA" id="ARBA00005715"/>
    </source>
</evidence>
<evidence type="ECO:0000259" key="7">
    <source>
        <dbReference type="Pfam" id="PF07005"/>
    </source>
</evidence>
<evidence type="ECO:0000256" key="2">
    <source>
        <dbReference type="ARBA" id="ARBA00022679"/>
    </source>
</evidence>
<comment type="similarity">
    <text evidence="1">Belongs to the four-carbon acid sugar kinase family.</text>
</comment>
<name>A0ABU8TS26_9HYPH</name>
<gene>
    <name evidence="9" type="ORF">V6575_23120</name>
</gene>
<keyword evidence="2" id="KW-0808">Transferase</keyword>
<evidence type="ECO:0000256" key="5">
    <source>
        <dbReference type="ARBA" id="ARBA00022840"/>
    </source>
</evidence>
<sequence length="425" mass="45485">MMRKRPLSVFIGDDFTGASDTLATWARSGAQVRLYLDAETASQAGDSFEVIGIATELRGLTEGRIRSRLPEIATTVAGLNPEFVHYKVCSTFDSSPDTGSIGAAVDVLEQTIQPCLTLVIGGQPSLGRYCLFGNLFARASDKKVYRIDRHPVMRCHPITPMAEADLSVHLAAQGLEGLQSISVSELAYGARELVKKLHTSIGEGSKRFLIDASSADDIRIIGEALGSISKAEPVLLVGASSVAEAIAYGSKKYISRPSGIPIRERKGPCLMIAGSRSSVTEYQVSSASSFEKLELSPATLQRPSSFNAAIRWACYNLKQGRNVLVHTLPGADYHERATDLTERLVNYAEAVLSNTKIGKLGVAGGDTSSAICQRLGFLSLDYAFDIDPGVSICIGQHSDLGLDGLKLMLKGGQMGSSGLFDRFTT</sequence>
<dbReference type="Gene3D" id="3.40.980.20">
    <property type="entry name" value="Four-carbon acid sugar kinase, nucleotide binding domain"/>
    <property type="match status" value="1"/>
</dbReference>
<keyword evidence="10" id="KW-1185">Reference proteome</keyword>
<reference evidence="9 10" key="1">
    <citation type="submission" date="2024-02" db="EMBL/GenBank/DDBJ databases">
        <title>Roseibium algae sp. nov., isolated from marine alga (Grateloupia sp.), showing potential in myo-inositol conversion.</title>
        <authorList>
            <person name="Wang Y."/>
        </authorList>
    </citation>
    <scope>NUCLEOTIDE SEQUENCE [LARGE SCALE GENOMIC DNA]</scope>
    <source>
        <strain evidence="9 10">H3510</strain>
    </source>
</reference>
<dbReference type="Pfam" id="PF17042">
    <property type="entry name" value="NBD_C"/>
    <property type="match status" value="1"/>
</dbReference>
<evidence type="ECO:0000256" key="6">
    <source>
        <dbReference type="ARBA" id="ARBA00023277"/>
    </source>
</evidence>
<dbReference type="GO" id="GO:0016301">
    <property type="term" value="F:kinase activity"/>
    <property type="evidence" value="ECO:0007669"/>
    <property type="project" value="UniProtKB-KW"/>
</dbReference>